<dbReference type="Proteomes" id="UP000663879">
    <property type="component" value="Unassembled WGS sequence"/>
</dbReference>
<evidence type="ECO:0000313" key="3">
    <source>
        <dbReference type="Proteomes" id="UP000663879"/>
    </source>
</evidence>
<feature type="compositionally biased region" description="Polar residues" evidence="1">
    <location>
        <begin position="1"/>
        <end position="10"/>
    </location>
</feature>
<gene>
    <name evidence="2" type="ORF">OXX778_LOCUS18047</name>
</gene>
<dbReference type="EMBL" id="CAJNOC010004829">
    <property type="protein sequence ID" value="CAF1034687.1"/>
    <property type="molecule type" value="Genomic_DNA"/>
</dbReference>
<organism evidence="2 3">
    <name type="scientific">Brachionus calyciflorus</name>
    <dbReference type="NCBI Taxonomy" id="104777"/>
    <lineage>
        <taxon>Eukaryota</taxon>
        <taxon>Metazoa</taxon>
        <taxon>Spiralia</taxon>
        <taxon>Gnathifera</taxon>
        <taxon>Rotifera</taxon>
        <taxon>Eurotatoria</taxon>
        <taxon>Monogononta</taxon>
        <taxon>Pseudotrocha</taxon>
        <taxon>Ploima</taxon>
        <taxon>Brachionidae</taxon>
        <taxon>Brachionus</taxon>
    </lineage>
</organism>
<feature type="compositionally biased region" description="Polar residues" evidence="1">
    <location>
        <begin position="18"/>
        <end position="36"/>
    </location>
</feature>
<feature type="region of interest" description="Disordered" evidence="1">
    <location>
        <begin position="1"/>
        <end position="36"/>
    </location>
</feature>
<sequence length="297" mass="34260">MNENDCQNFRNSKELQNEKNLSVRQSSSTPNLVNHSAHSSNRFQACPIINQQNDSQNFNFNSASKNQLNLSHKVCNSLDKSKELNMPSENDICQESFCQIDKFDSESQTKSSSCVDKISPKIALNSKSRISIEKLNKIANINSDNQKKKTKRNKTNVLSSERITRSNAKKMKKGSQDFIYIVSNESFISNRLNKRDTLKKDYVVFLTTRKGDHIHNQSNDKPKQFRGEQQVELHQKINNEFCGSSKKCFTKYSDLTIEEDEDAELQDISYEENFCFEANDSDNSPCESERLLVIYYR</sequence>
<keyword evidence="3" id="KW-1185">Reference proteome</keyword>
<evidence type="ECO:0000256" key="1">
    <source>
        <dbReference type="SAM" id="MobiDB-lite"/>
    </source>
</evidence>
<protein>
    <submittedName>
        <fullName evidence="2">Uncharacterized protein</fullName>
    </submittedName>
</protein>
<name>A0A814J8P2_9BILA</name>
<dbReference type="AlphaFoldDB" id="A0A814J8P2"/>
<evidence type="ECO:0000313" key="2">
    <source>
        <dbReference type="EMBL" id="CAF1034687.1"/>
    </source>
</evidence>
<proteinExistence type="predicted"/>
<reference evidence="2" key="1">
    <citation type="submission" date="2021-02" db="EMBL/GenBank/DDBJ databases">
        <authorList>
            <person name="Nowell W R."/>
        </authorList>
    </citation>
    <scope>NUCLEOTIDE SEQUENCE</scope>
    <source>
        <strain evidence="2">Ploen Becks lab</strain>
    </source>
</reference>
<accession>A0A814J8P2</accession>
<comment type="caution">
    <text evidence="2">The sequence shown here is derived from an EMBL/GenBank/DDBJ whole genome shotgun (WGS) entry which is preliminary data.</text>
</comment>